<dbReference type="Proteomes" id="UP000199584">
    <property type="component" value="Unassembled WGS sequence"/>
</dbReference>
<sequence>MSNEQRDLTLTAESLRARQEVPVLTETELNVLESDYIDSFDDALAVLEDAQQVNPPDILGLDNGHP</sequence>
<keyword evidence="2" id="KW-1185">Reference proteome</keyword>
<dbReference type="OrthoDB" id="1809757at2"/>
<accession>A0A1I6E4U9</accession>
<proteinExistence type="predicted"/>
<evidence type="ECO:0000313" key="1">
    <source>
        <dbReference type="EMBL" id="SFR12779.1"/>
    </source>
</evidence>
<protein>
    <submittedName>
        <fullName evidence="1">Uncharacterized protein</fullName>
    </submittedName>
</protein>
<organism evidence="1 2">
    <name type="scientific">Desulfoscipio geothermicus DSM 3669</name>
    <dbReference type="NCBI Taxonomy" id="1121426"/>
    <lineage>
        <taxon>Bacteria</taxon>
        <taxon>Bacillati</taxon>
        <taxon>Bacillota</taxon>
        <taxon>Clostridia</taxon>
        <taxon>Eubacteriales</taxon>
        <taxon>Desulfallaceae</taxon>
        <taxon>Desulfoscipio</taxon>
    </lineage>
</organism>
<dbReference type="EMBL" id="FOYM01000026">
    <property type="protein sequence ID" value="SFR12779.1"/>
    <property type="molecule type" value="Genomic_DNA"/>
</dbReference>
<dbReference type="RefSeq" id="WP_092485736.1">
    <property type="nucleotide sequence ID" value="NZ_FOYM01000026.1"/>
</dbReference>
<name>A0A1I6E4U9_9FIRM</name>
<gene>
    <name evidence="1" type="ORF">SAMN05660706_1266</name>
</gene>
<dbReference type="STRING" id="39060.SAMN05660706_1266"/>
<dbReference type="AlphaFoldDB" id="A0A1I6E4U9"/>
<reference evidence="2" key="1">
    <citation type="submission" date="2016-10" db="EMBL/GenBank/DDBJ databases">
        <authorList>
            <person name="Varghese N."/>
            <person name="Submissions S."/>
        </authorList>
    </citation>
    <scope>NUCLEOTIDE SEQUENCE [LARGE SCALE GENOMIC DNA]</scope>
    <source>
        <strain evidence="2">DSM 3669</strain>
    </source>
</reference>
<evidence type="ECO:0000313" key="2">
    <source>
        <dbReference type="Proteomes" id="UP000199584"/>
    </source>
</evidence>